<dbReference type="AlphaFoldDB" id="A0A195BD69"/>
<keyword evidence="2" id="KW-1185">Reference proteome</keyword>
<proteinExistence type="predicted"/>
<evidence type="ECO:0000313" key="1">
    <source>
        <dbReference type="EMBL" id="KYM82144.1"/>
    </source>
</evidence>
<gene>
    <name evidence="1" type="ORF">ALC53_07392</name>
</gene>
<protein>
    <submittedName>
        <fullName evidence="1">Uncharacterized protein</fullName>
    </submittedName>
</protein>
<name>A0A195BD69_9HYME</name>
<reference evidence="1 2" key="1">
    <citation type="submission" date="2015-09" db="EMBL/GenBank/DDBJ databases">
        <title>Atta colombica WGS genome.</title>
        <authorList>
            <person name="Nygaard S."/>
            <person name="Hu H."/>
            <person name="Boomsma J."/>
            <person name="Zhang G."/>
        </authorList>
    </citation>
    <scope>NUCLEOTIDE SEQUENCE [LARGE SCALE GENOMIC DNA]</scope>
    <source>
        <strain evidence="1">Treedump-2</strain>
        <tissue evidence="1">Whole body</tissue>
    </source>
</reference>
<organism evidence="1 2">
    <name type="scientific">Atta colombica</name>
    <dbReference type="NCBI Taxonomy" id="520822"/>
    <lineage>
        <taxon>Eukaryota</taxon>
        <taxon>Metazoa</taxon>
        <taxon>Ecdysozoa</taxon>
        <taxon>Arthropoda</taxon>
        <taxon>Hexapoda</taxon>
        <taxon>Insecta</taxon>
        <taxon>Pterygota</taxon>
        <taxon>Neoptera</taxon>
        <taxon>Endopterygota</taxon>
        <taxon>Hymenoptera</taxon>
        <taxon>Apocrita</taxon>
        <taxon>Aculeata</taxon>
        <taxon>Formicoidea</taxon>
        <taxon>Formicidae</taxon>
        <taxon>Myrmicinae</taxon>
        <taxon>Atta</taxon>
    </lineage>
</organism>
<sequence>IIGDKQHTAPLNCHSTSVLRAQVRSTQVIELYICNLTLCSLPTLDQIEQCKVLYSRYLQLGTDTYNKAITILDENITEPTVASEKSLKVSFPGAVWKPTDIDSCPYHTTYHKGKSILHSDLLDSTIFPEELLKVALSHPVR</sequence>
<feature type="non-terminal residue" evidence="1">
    <location>
        <position position="1"/>
    </location>
</feature>
<dbReference type="Proteomes" id="UP000078540">
    <property type="component" value="Unassembled WGS sequence"/>
</dbReference>
<evidence type="ECO:0000313" key="2">
    <source>
        <dbReference type="Proteomes" id="UP000078540"/>
    </source>
</evidence>
<dbReference type="EMBL" id="KQ976519">
    <property type="protein sequence ID" value="KYM82144.1"/>
    <property type="molecule type" value="Genomic_DNA"/>
</dbReference>
<accession>A0A195BD69</accession>